<feature type="compositionally biased region" description="Polar residues" evidence="1">
    <location>
        <begin position="111"/>
        <end position="124"/>
    </location>
</feature>
<accession>A0A0C9X2J7</accession>
<name>A0A0C9X2J7_9AGAR</name>
<feature type="region of interest" description="Disordered" evidence="1">
    <location>
        <begin position="181"/>
        <end position="215"/>
    </location>
</feature>
<dbReference type="OrthoDB" id="3269842at2759"/>
<feature type="compositionally biased region" description="Low complexity" evidence="1">
    <location>
        <begin position="405"/>
        <end position="414"/>
    </location>
</feature>
<keyword evidence="3" id="KW-1185">Reference proteome</keyword>
<evidence type="ECO:0000313" key="2">
    <source>
        <dbReference type="EMBL" id="KIJ91866.1"/>
    </source>
</evidence>
<reference evidence="3" key="2">
    <citation type="submission" date="2015-01" db="EMBL/GenBank/DDBJ databases">
        <title>Evolutionary Origins and Diversification of the Mycorrhizal Mutualists.</title>
        <authorList>
            <consortium name="DOE Joint Genome Institute"/>
            <consortium name="Mycorrhizal Genomics Consortium"/>
            <person name="Kohler A."/>
            <person name="Kuo A."/>
            <person name="Nagy L.G."/>
            <person name="Floudas D."/>
            <person name="Copeland A."/>
            <person name="Barry K.W."/>
            <person name="Cichocki N."/>
            <person name="Veneault-Fourrey C."/>
            <person name="LaButti K."/>
            <person name="Lindquist E.A."/>
            <person name="Lipzen A."/>
            <person name="Lundell T."/>
            <person name="Morin E."/>
            <person name="Murat C."/>
            <person name="Riley R."/>
            <person name="Ohm R."/>
            <person name="Sun H."/>
            <person name="Tunlid A."/>
            <person name="Henrissat B."/>
            <person name="Grigoriev I.V."/>
            <person name="Hibbett D.S."/>
            <person name="Martin F."/>
        </authorList>
    </citation>
    <scope>NUCLEOTIDE SEQUENCE [LARGE SCALE GENOMIC DNA]</scope>
    <source>
        <strain evidence="3">LaAM-08-1</strain>
    </source>
</reference>
<feature type="region of interest" description="Disordered" evidence="1">
    <location>
        <begin position="282"/>
        <end position="312"/>
    </location>
</feature>
<feature type="compositionally biased region" description="Acidic residues" evidence="1">
    <location>
        <begin position="607"/>
        <end position="616"/>
    </location>
</feature>
<dbReference type="EMBL" id="KN838959">
    <property type="protein sequence ID" value="KIJ91866.1"/>
    <property type="molecule type" value="Genomic_DNA"/>
</dbReference>
<sequence>MTLPAGSHTIPPRGRSPSPHSSTGIDPYSISENGSDDDDDQEDDQGQWQPRSPSPASSVPHLAASFVQKMGTFAQQRRVVENRVLAMKDTTKSLPPPPSKSRTMPNPPSPSNSQKESGGTTSWWSAAKSGLTPTKDPPTPAQQVIWDAKAREKEKEWPANTQGKISDQAFVNLNIPTTPVQPVLVPSSSPSSPTSSHPSPSNMPPNLTPSPMRTTDTLSYSLSREVPPLYGQFISQGMLDVPDALLMIAKRFGKLEKWTVGHVRALEDRMNDVERWLVDKEAEKEKEKEKEKESETESLKHASSTDNMKDEVNDLRDEVVELQGRLGELGREMAKIATAPNNLSAGPKTQSAAVSVTPIHHPRLSNTTARESTSPPMTSKRRESGTRLPYPAGDYASPPDTFPHNNSPPSSISSAMRPLSTTIPGLPLHASSGLGTLAGASYSTTSLSSLSSSSGMGVGRPPSPLAQPKFFSASASLNRTASPTPAAPATKGRGLPPPTSGTGNRQTSVSPTPTAGARKRYTVALGGPITAPPDEEAGLEFSSNAAYSFYATANTNANAHTTNDTDPLAPLKRVGTPRSFSRVIGGSFSSSPVGAGDDDEGKKGEEGEGEFGEGEETIGKSSGIKLKNANGSVSSTLNSNSNSISPGGPGGGDYKSTATTSPRRIRAQSAYGYASLLPPQTPTTGTTAPLKPKLRSRSTERLSSGTASSTGGTGDGMISGGLGGTKFVDPLLLRRQQYQQSQEVRMPIPKPVGKVPIGQLVAFFDGEKGGRT</sequence>
<evidence type="ECO:0000313" key="3">
    <source>
        <dbReference type="Proteomes" id="UP000054477"/>
    </source>
</evidence>
<feature type="compositionally biased region" description="Low complexity" evidence="1">
    <location>
        <begin position="11"/>
        <end position="22"/>
    </location>
</feature>
<dbReference type="HOGENOM" id="CLU_013867_0_0_1"/>
<protein>
    <submittedName>
        <fullName evidence="2">Uncharacterized protein</fullName>
    </submittedName>
</protein>
<feature type="compositionally biased region" description="Low complexity" evidence="1">
    <location>
        <begin position="676"/>
        <end position="691"/>
    </location>
</feature>
<feature type="compositionally biased region" description="Low complexity" evidence="1">
    <location>
        <begin position="630"/>
        <end position="646"/>
    </location>
</feature>
<dbReference type="AlphaFoldDB" id="A0A0C9X2J7"/>
<feature type="compositionally biased region" description="Basic and acidic residues" evidence="1">
    <location>
        <begin position="282"/>
        <end position="300"/>
    </location>
</feature>
<dbReference type="Proteomes" id="UP000054477">
    <property type="component" value="Unassembled WGS sequence"/>
</dbReference>
<reference evidence="2 3" key="1">
    <citation type="submission" date="2014-04" db="EMBL/GenBank/DDBJ databases">
        <authorList>
            <consortium name="DOE Joint Genome Institute"/>
            <person name="Kuo A."/>
            <person name="Kohler A."/>
            <person name="Nagy L.G."/>
            <person name="Floudas D."/>
            <person name="Copeland A."/>
            <person name="Barry K.W."/>
            <person name="Cichocki N."/>
            <person name="Veneault-Fourrey C."/>
            <person name="LaButti K."/>
            <person name="Lindquist E.A."/>
            <person name="Lipzen A."/>
            <person name="Lundell T."/>
            <person name="Morin E."/>
            <person name="Murat C."/>
            <person name="Sun H."/>
            <person name="Tunlid A."/>
            <person name="Henrissat B."/>
            <person name="Grigoriev I.V."/>
            <person name="Hibbett D.S."/>
            <person name="Martin F."/>
            <person name="Nordberg H.P."/>
            <person name="Cantor M.N."/>
            <person name="Hua S.X."/>
        </authorList>
    </citation>
    <scope>NUCLEOTIDE SEQUENCE [LARGE SCALE GENOMIC DNA]</scope>
    <source>
        <strain evidence="2 3">LaAM-08-1</strain>
    </source>
</reference>
<feature type="region of interest" description="Disordered" evidence="1">
    <location>
        <begin position="1"/>
        <end position="63"/>
    </location>
</feature>
<feature type="compositionally biased region" description="Low complexity" evidence="1">
    <location>
        <begin position="557"/>
        <end position="566"/>
    </location>
</feature>
<feature type="compositionally biased region" description="Low complexity" evidence="1">
    <location>
        <begin position="480"/>
        <end position="490"/>
    </location>
</feature>
<feature type="compositionally biased region" description="Polar residues" evidence="1">
    <location>
        <begin position="364"/>
        <end position="377"/>
    </location>
</feature>
<feature type="compositionally biased region" description="Polar residues" evidence="1">
    <location>
        <begin position="500"/>
        <end position="513"/>
    </location>
</feature>
<feature type="compositionally biased region" description="Pro residues" evidence="1">
    <location>
        <begin position="94"/>
        <end position="110"/>
    </location>
</feature>
<feature type="compositionally biased region" description="Low complexity" evidence="1">
    <location>
        <begin position="181"/>
        <end position="200"/>
    </location>
</feature>
<feature type="compositionally biased region" description="Low complexity" evidence="1">
    <location>
        <begin position="445"/>
        <end position="455"/>
    </location>
</feature>
<feature type="region of interest" description="Disordered" evidence="1">
    <location>
        <begin position="364"/>
        <end position="418"/>
    </location>
</feature>
<feature type="compositionally biased region" description="Acidic residues" evidence="1">
    <location>
        <begin position="34"/>
        <end position="45"/>
    </location>
</feature>
<evidence type="ECO:0000256" key="1">
    <source>
        <dbReference type="SAM" id="MobiDB-lite"/>
    </source>
</evidence>
<feature type="region of interest" description="Disordered" evidence="1">
    <location>
        <begin position="445"/>
        <end position="520"/>
    </location>
</feature>
<organism evidence="2 3">
    <name type="scientific">Laccaria amethystina LaAM-08-1</name>
    <dbReference type="NCBI Taxonomy" id="1095629"/>
    <lineage>
        <taxon>Eukaryota</taxon>
        <taxon>Fungi</taxon>
        <taxon>Dikarya</taxon>
        <taxon>Basidiomycota</taxon>
        <taxon>Agaricomycotina</taxon>
        <taxon>Agaricomycetes</taxon>
        <taxon>Agaricomycetidae</taxon>
        <taxon>Agaricales</taxon>
        <taxon>Agaricineae</taxon>
        <taxon>Hydnangiaceae</taxon>
        <taxon>Laccaria</taxon>
    </lineage>
</organism>
<feature type="region of interest" description="Disordered" evidence="1">
    <location>
        <begin position="81"/>
        <end position="164"/>
    </location>
</feature>
<gene>
    <name evidence="2" type="ORF">K443DRAFT_685691</name>
</gene>
<feature type="region of interest" description="Disordered" evidence="1">
    <location>
        <begin position="557"/>
        <end position="726"/>
    </location>
</feature>
<dbReference type="STRING" id="1095629.A0A0C9X2J7"/>
<feature type="compositionally biased region" description="Basic and acidic residues" evidence="1">
    <location>
        <begin position="148"/>
        <end position="157"/>
    </location>
</feature>
<feature type="compositionally biased region" description="Gly residues" evidence="1">
    <location>
        <begin position="711"/>
        <end position="724"/>
    </location>
</feature>
<proteinExistence type="predicted"/>